<evidence type="ECO:0008006" key="3">
    <source>
        <dbReference type="Google" id="ProtNLM"/>
    </source>
</evidence>
<evidence type="ECO:0000313" key="2">
    <source>
        <dbReference type="Proteomes" id="UP001139521"/>
    </source>
</evidence>
<dbReference type="EMBL" id="JAKHSK010000035">
    <property type="protein sequence ID" value="MCL6220227.1"/>
    <property type="molecule type" value="Genomic_DNA"/>
</dbReference>
<gene>
    <name evidence="1" type="ORF">L1967_18200</name>
</gene>
<proteinExistence type="predicted"/>
<sequence>MKKIFTLLFATTFLFTSCSDDGEPGPQGPPGEDGLGAIPAIFEVESDLIYDADANYWTTGLITFDNFTNFEIFDTDVVLVYRLDAIGELDNGDPVDEWSLLPQNFFTAEGTIQYVFNHTFVDAEIFVDGNYNLSNLDPGFTDGQIFRIAIIPGDIYSSSNFNENNLGSLMRELNLKTSDIKMAN</sequence>
<name>A0A9X1ZSG8_9FLAO</name>
<dbReference type="Proteomes" id="UP001139521">
    <property type="component" value="Unassembled WGS sequence"/>
</dbReference>
<keyword evidence="2" id="KW-1185">Reference proteome</keyword>
<dbReference type="AlphaFoldDB" id="A0A9X1ZSG8"/>
<protein>
    <recommendedName>
        <fullName evidence="3">Collagen-like protein</fullName>
    </recommendedName>
</protein>
<comment type="caution">
    <text evidence="1">The sequence shown here is derived from an EMBL/GenBank/DDBJ whole genome shotgun (WGS) entry which is preliminary data.</text>
</comment>
<dbReference type="RefSeq" id="WP_249602930.1">
    <property type="nucleotide sequence ID" value="NZ_JAKHSK010000035.1"/>
</dbReference>
<accession>A0A9X1ZSG8</accession>
<evidence type="ECO:0000313" key="1">
    <source>
        <dbReference type="EMBL" id="MCL6220227.1"/>
    </source>
</evidence>
<dbReference type="PROSITE" id="PS51257">
    <property type="entry name" value="PROKAR_LIPOPROTEIN"/>
    <property type="match status" value="1"/>
</dbReference>
<reference evidence="1" key="1">
    <citation type="submission" date="2022-01" db="EMBL/GenBank/DDBJ databases">
        <title>Genome sequencing of Zunongwangia sp. M21534 genome.</title>
        <authorList>
            <person name="Chen Y."/>
            <person name="Dong C."/>
            <person name="Shao Z."/>
        </authorList>
    </citation>
    <scope>NUCLEOTIDE SEQUENCE</scope>
    <source>
        <strain evidence="1">MCCC M21534</strain>
    </source>
</reference>
<organism evidence="1 2">
    <name type="scientific">Zunongwangia pacifica</name>
    <dbReference type="NCBI Taxonomy" id="2911062"/>
    <lineage>
        <taxon>Bacteria</taxon>
        <taxon>Pseudomonadati</taxon>
        <taxon>Bacteroidota</taxon>
        <taxon>Flavobacteriia</taxon>
        <taxon>Flavobacteriales</taxon>
        <taxon>Flavobacteriaceae</taxon>
        <taxon>Zunongwangia</taxon>
    </lineage>
</organism>